<feature type="transmembrane region" description="Helical" evidence="1">
    <location>
        <begin position="46"/>
        <end position="67"/>
    </location>
</feature>
<keyword evidence="1" id="KW-1133">Transmembrane helix</keyword>
<name>A0A2M9Z826_9LEPT</name>
<reference evidence="2 3" key="1">
    <citation type="submission" date="2017-07" db="EMBL/GenBank/DDBJ databases">
        <title>Leptospira spp. isolated from tropical soils.</title>
        <authorList>
            <person name="Thibeaux R."/>
            <person name="Iraola G."/>
            <person name="Ferres I."/>
            <person name="Bierque E."/>
            <person name="Girault D."/>
            <person name="Soupe-Gilbert M.-E."/>
            <person name="Picardeau M."/>
            <person name="Goarant C."/>
        </authorList>
    </citation>
    <scope>NUCLEOTIDE SEQUENCE [LARGE SCALE GENOMIC DNA]</scope>
    <source>
        <strain evidence="2 3">FH2-C-A2</strain>
    </source>
</reference>
<dbReference type="EMBL" id="NPDT01000009">
    <property type="protein sequence ID" value="PJZ64558.1"/>
    <property type="molecule type" value="Genomic_DNA"/>
</dbReference>
<dbReference type="Proteomes" id="UP000231912">
    <property type="component" value="Unassembled WGS sequence"/>
</dbReference>
<gene>
    <name evidence="2" type="ORF">CH371_17445</name>
</gene>
<organism evidence="2 3">
    <name type="scientific">Leptospira wolffii</name>
    <dbReference type="NCBI Taxonomy" id="409998"/>
    <lineage>
        <taxon>Bacteria</taxon>
        <taxon>Pseudomonadati</taxon>
        <taxon>Spirochaetota</taxon>
        <taxon>Spirochaetia</taxon>
        <taxon>Leptospirales</taxon>
        <taxon>Leptospiraceae</taxon>
        <taxon>Leptospira</taxon>
    </lineage>
</organism>
<keyword evidence="1" id="KW-0812">Transmembrane</keyword>
<keyword evidence="1" id="KW-0472">Membrane</keyword>
<proteinExistence type="predicted"/>
<dbReference type="AlphaFoldDB" id="A0A2M9Z826"/>
<accession>A0A2M9Z826</accession>
<comment type="caution">
    <text evidence="2">The sequence shown here is derived from an EMBL/GenBank/DDBJ whole genome shotgun (WGS) entry which is preliminary data.</text>
</comment>
<evidence type="ECO:0000313" key="2">
    <source>
        <dbReference type="EMBL" id="PJZ64558.1"/>
    </source>
</evidence>
<evidence type="ECO:0000313" key="3">
    <source>
        <dbReference type="Proteomes" id="UP000231912"/>
    </source>
</evidence>
<feature type="transmembrane region" description="Helical" evidence="1">
    <location>
        <begin position="74"/>
        <end position="93"/>
    </location>
</feature>
<feature type="transmembrane region" description="Helical" evidence="1">
    <location>
        <begin position="20"/>
        <end position="40"/>
    </location>
</feature>
<sequence>MFALVKNWENQRPKRPEPPWRILGLGLLFVNGMAALFLPIGLFGSVFSTVAFLGFLFLPLFFLTLRLTKQYGNAIFFALFLGFLSAPLSGLYLSHAFGFFLGLRTPEQTIIQTESGIFHVRIVQLKNFYFLYKYQSRVTATTKAKAPGSITKPLYFHVAPWVSSDWKEGDPVLAWAACPQISDSVCDWEKESPNVGESLSSSGLYPYYLEAVQEAGKKYGFDIPPKPKILLPLSDPQGALIKTGVYGISGLLALNYIWIIGILIWQRRRNSSGQ</sequence>
<feature type="transmembrane region" description="Helical" evidence="1">
    <location>
        <begin position="244"/>
        <end position="265"/>
    </location>
</feature>
<protein>
    <submittedName>
        <fullName evidence="2">Uncharacterized protein</fullName>
    </submittedName>
</protein>
<evidence type="ECO:0000256" key="1">
    <source>
        <dbReference type="SAM" id="Phobius"/>
    </source>
</evidence>
<dbReference type="RefSeq" id="WP_016543415.1">
    <property type="nucleotide sequence ID" value="NZ_NPDT01000009.1"/>
</dbReference>